<keyword evidence="2" id="KW-0378">Hydrolase</keyword>
<keyword evidence="7" id="KW-1185">Reference proteome</keyword>
<dbReference type="PANTHER" id="PTHR20935">
    <property type="entry name" value="PHOSPHOGLYCERATE MUTASE-RELATED"/>
    <property type="match status" value="1"/>
</dbReference>
<feature type="compositionally biased region" description="Low complexity" evidence="5">
    <location>
        <begin position="49"/>
        <end position="63"/>
    </location>
</feature>
<evidence type="ECO:0000256" key="3">
    <source>
        <dbReference type="ARBA" id="ARBA00039765"/>
    </source>
</evidence>
<dbReference type="EMBL" id="SPLM01000146">
    <property type="protein sequence ID" value="TMW56045.1"/>
    <property type="molecule type" value="Genomic_DNA"/>
</dbReference>
<dbReference type="SMART" id="SM00855">
    <property type="entry name" value="PGAM"/>
    <property type="match status" value="1"/>
</dbReference>
<feature type="compositionally biased region" description="Low complexity" evidence="5">
    <location>
        <begin position="200"/>
        <end position="216"/>
    </location>
</feature>
<evidence type="ECO:0000256" key="2">
    <source>
        <dbReference type="ARBA" id="ARBA00022801"/>
    </source>
</evidence>
<dbReference type="InterPro" id="IPR051021">
    <property type="entry name" value="Mito_Ser/Thr_phosphatase"/>
</dbReference>
<sequence>MSAILQSASTATMHRVSSSDSLKSQIVSSDVSISPSKVTPVKLSLPRVPVDRPVSPSDSMDSRIGASRKRTSQFQVLSPTSLKRRTGDLTPQAIKMEGELTIVEQINHPDAPSIQRSVGTHKCRLARHLRGFWLETMSDFATPSPPLRLQLEYMAIEVTTPHQDSTFSLRCSGKHSSTAKSFHFTAASAEDSQRWVGEITQATASSSSETSDSTRSVEGVEQDSSTMRVCRQERPAKRGGLVYSIPPKITHIILVRHGHYVNAHAKGISDSDQVLSQMGRQQAELTGKYLEELFHRCPSRNQQVTIYHSDLTRAVETATVLGKNFVGSSTPIPSELLREGWPGQPFASEQMPSQLMKRSEEEQELDRQDTERMEQAYEKFFAETVDDDDGSFRVIVCHANLIRFLLCRALQIAPHAVWGHFEINHCGVTRIDICRNRPLKVMAMNETGHLPHSLITSSEDHL</sequence>
<dbReference type="CDD" id="cd07067">
    <property type="entry name" value="HP_PGM_like"/>
    <property type="match status" value="1"/>
</dbReference>
<dbReference type="InterPro" id="IPR013078">
    <property type="entry name" value="His_Pase_superF_clade-1"/>
</dbReference>
<comment type="caution">
    <text evidence="6">The sequence shown here is derived from an EMBL/GenBank/DDBJ whole genome shotgun (WGS) entry which is preliminary data.</text>
</comment>
<dbReference type="GO" id="GO:0004722">
    <property type="term" value="F:protein serine/threonine phosphatase activity"/>
    <property type="evidence" value="ECO:0007669"/>
    <property type="project" value="TreeGrafter"/>
</dbReference>
<dbReference type="Gene3D" id="3.40.50.1240">
    <property type="entry name" value="Phosphoglycerate mutase-like"/>
    <property type="match status" value="1"/>
</dbReference>
<evidence type="ECO:0000313" key="6">
    <source>
        <dbReference type="EMBL" id="TMW56045.1"/>
    </source>
</evidence>
<reference evidence="6" key="1">
    <citation type="submission" date="2019-03" db="EMBL/GenBank/DDBJ databases">
        <title>Long read genome sequence of the mycoparasitic Pythium oligandrum ATCC 38472 isolated from sugarbeet rhizosphere.</title>
        <authorList>
            <person name="Gaulin E."/>
        </authorList>
    </citation>
    <scope>NUCLEOTIDE SEQUENCE</scope>
    <source>
        <strain evidence="6">ATCC 38472_TT</strain>
    </source>
</reference>
<proteinExistence type="inferred from homology"/>
<evidence type="ECO:0000256" key="1">
    <source>
        <dbReference type="ARBA" id="ARBA00006717"/>
    </source>
</evidence>
<dbReference type="PANTHER" id="PTHR20935:SF0">
    <property type="entry name" value="SERINE_THREONINE-PROTEIN PHOSPHATASE PGAM5, MITOCHONDRIAL"/>
    <property type="match status" value="1"/>
</dbReference>
<dbReference type="OrthoDB" id="2118094at2759"/>
<feature type="region of interest" description="Disordered" evidence="5">
    <location>
        <begin position="200"/>
        <end position="230"/>
    </location>
</feature>
<dbReference type="GO" id="GO:0005739">
    <property type="term" value="C:mitochondrion"/>
    <property type="evidence" value="ECO:0007669"/>
    <property type="project" value="TreeGrafter"/>
</dbReference>
<dbReference type="SUPFAM" id="SSF53254">
    <property type="entry name" value="Phosphoglycerate mutase-like"/>
    <property type="match status" value="1"/>
</dbReference>
<dbReference type="Pfam" id="PF00300">
    <property type="entry name" value="His_Phos_1"/>
    <property type="match status" value="1"/>
</dbReference>
<dbReference type="GO" id="GO:0090141">
    <property type="term" value="P:positive regulation of mitochondrial fission"/>
    <property type="evidence" value="ECO:0007669"/>
    <property type="project" value="TreeGrafter"/>
</dbReference>
<evidence type="ECO:0000313" key="7">
    <source>
        <dbReference type="Proteomes" id="UP000794436"/>
    </source>
</evidence>
<gene>
    <name evidence="6" type="ORF">Poli38472_008693</name>
</gene>
<dbReference type="InterPro" id="IPR029033">
    <property type="entry name" value="His_PPase_superfam"/>
</dbReference>
<protein>
    <recommendedName>
        <fullName evidence="3">Serine/threonine-protein phosphatase PGAM5, mitochondrial</fullName>
    </recommendedName>
    <alternativeName>
        <fullName evidence="4">Serine/threonine-protein phosphatase Pgam5, mitochondrial</fullName>
    </alternativeName>
</protein>
<organism evidence="6 7">
    <name type="scientific">Pythium oligandrum</name>
    <name type="common">Mycoparasitic fungus</name>
    <dbReference type="NCBI Taxonomy" id="41045"/>
    <lineage>
        <taxon>Eukaryota</taxon>
        <taxon>Sar</taxon>
        <taxon>Stramenopiles</taxon>
        <taxon>Oomycota</taxon>
        <taxon>Peronosporomycetes</taxon>
        <taxon>Pythiales</taxon>
        <taxon>Pythiaceae</taxon>
        <taxon>Pythium</taxon>
    </lineage>
</organism>
<name>A0A8K1C440_PYTOL</name>
<accession>A0A8K1C440</accession>
<feature type="region of interest" description="Disordered" evidence="5">
    <location>
        <begin position="49"/>
        <end position="74"/>
    </location>
</feature>
<dbReference type="AlphaFoldDB" id="A0A8K1C440"/>
<evidence type="ECO:0000256" key="5">
    <source>
        <dbReference type="SAM" id="MobiDB-lite"/>
    </source>
</evidence>
<dbReference type="Proteomes" id="UP000794436">
    <property type="component" value="Unassembled WGS sequence"/>
</dbReference>
<feature type="region of interest" description="Disordered" evidence="5">
    <location>
        <begin position="1"/>
        <end position="25"/>
    </location>
</feature>
<comment type="similarity">
    <text evidence="1">Belongs to the phosphoglycerate mutase family. BPG-dependent PGAM subfamily.</text>
</comment>
<evidence type="ECO:0000256" key="4">
    <source>
        <dbReference type="ARBA" id="ARBA00040722"/>
    </source>
</evidence>